<dbReference type="Pfam" id="PF02469">
    <property type="entry name" value="Fasciclin"/>
    <property type="match status" value="1"/>
</dbReference>
<dbReference type="SUPFAM" id="SSF82153">
    <property type="entry name" value="FAS1 domain"/>
    <property type="match status" value="2"/>
</dbReference>
<sequence length="561" mass="62769">MKKLLNFRHLSRLVLTVLATIFVLNCTSEKFKESTDDTLNITEYLRANSEYSLFLEILDVTGYASFMNTYGTYTLFLPTNDAVTSLLNQLGVNSVKDIPLEDLKELAKLHILPQTVNTTSFTDGKIASPSLQGQFIITGAAFIEGASSITVNKEARIVSSNIIVGNGIIHVLDKVLRVANKTLAKTIEEDASLSLFTEALKATGWYDKLNKPVTYDQDSISSHLSVFAQTNEVFQKNGLNNLNDLKAKYSHLNDPLNPEDSLNLFVAYRIIPGLKYMADLAVTPAILTKAPLEVITIKLASDSLLINEVTFNGVLEKGVEINRTTSDVTTSNGALHYVKNNFFIKKRFPQPVYFDLGDQPEIRQLSSVFRKPGNFVSLSKSQLSEVDWPDNQSLTYVAASIGDGAYLDRAWNGDVIELLRFRNGFLDPITFDTPVIIKGKYKVWVSYRTNERSSASTQVSINGIPMSRTINFREYGNTTEPERVLESQGYKRHIEPHTNRFNCRLVGIIDIPTTGRHKITFEALQDSSNGQTWIDVVEFRPIDMDQLYPKFQAGGPGLIYQ</sequence>
<dbReference type="PANTHER" id="PTHR10900">
    <property type="entry name" value="PERIOSTIN-RELATED"/>
    <property type="match status" value="1"/>
</dbReference>
<proteinExistence type="predicted"/>
<dbReference type="Proteomes" id="UP001597061">
    <property type="component" value="Unassembled WGS sequence"/>
</dbReference>
<gene>
    <name evidence="3" type="ORF">ACFQ1R_08505</name>
</gene>
<protein>
    <submittedName>
        <fullName evidence="3">Fasciclin domain-containing protein</fullName>
    </submittedName>
</protein>
<accession>A0ABW3JI09</accession>
<dbReference type="InterPro" id="IPR000782">
    <property type="entry name" value="FAS1_domain"/>
</dbReference>
<name>A0ABW3JI09_9FLAO</name>
<keyword evidence="1" id="KW-0732">Signal</keyword>
<dbReference type="SMART" id="SM00554">
    <property type="entry name" value="FAS1"/>
    <property type="match status" value="1"/>
</dbReference>
<keyword evidence="4" id="KW-1185">Reference proteome</keyword>
<dbReference type="PROSITE" id="PS50213">
    <property type="entry name" value="FAS1"/>
    <property type="match status" value="2"/>
</dbReference>
<dbReference type="InterPro" id="IPR036378">
    <property type="entry name" value="FAS1_dom_sf"/>
</dbReference>
<comment type="caution">
    <text evidence="3">The sequence shown here is derived from an EMBL/GenBank/DDBJ whole genome shotgun (WGS) entry which is preliminary data.</text>
</comment>
<dbReference type="InterPro" id="IPR050904">
    <property type="entry name" value="Adhesion/Biosynth-related"/>
</dbReference>
<evidence type="ECO:0000313" key="3">
    <source>
        <dbReference type="EMBL" id="MFD0990135.1"/>
    </source>
</evidence>
<dbReference type="Gene3D" id="2.30.180.10">
    <property type="entry name" value="FAS1 domain"/>
    <property type="match status" value="2"/>
</dbReference>
<evidence type="ECO:0000259" key="2">
    <source>
        <dbReference type="PROSITE" id="PS50213"/>
    </source>
</evidence>
<reference evidence="4" key="1">
    <citation type="journal article" date="2019" name="Int. J. Syst. Evol. Microbiol.">
        <title>The Global Catalogue of Microorganisms (GCM) 10K type strain sequencing project: providing services to taxonomists for standard genome sequencing and annotation.</title>
        <authorList>
            <consortium name="The Broad Institute Genomics Platform"/>
            <consortium name="The Broad Institute Genome Sequencing Center for Infectious Disease"/>
            <person name="Wu L."/>
            <person name="Ma J."/>
        </authorList>
    </citation>
    <scope>NUCLEOTIDE SEQUENCE [LARGE SCALE GENOMIC DNA]</scope>
    <source>
        <strain evidence="4">CCUG 62414</strain>
    </source>
</reference>
<feature type="signal peptide" evidence="1">
    <location>
        <begin position="1"/>
        <end position="19"/>
    </location>
</feature>
<dbReference type="Gene3D" id="2.60.120.260">
    <property type="entry name" value="Galactose-binding domain-like"/>
    <property type="match status" value="1"/>
</dbReference>
<dbReference type="PANTHER" id="PTHR10900:SF77">
    <property type="entry name" value="FI19380P1"/>
    <property type="match status" value="1"/>
</dbReference>
<dbReference type="EMBL" id="JBHTJI010000001">
    <property type="protein sequence ID" value="MFD0990135.1"/>
    <property type="molecule type" value="Genomic_DNA"/>
</dbReference>
<evidence type="ECO:0000256" key="1">
    <source>
        <dbReference type="SAM" id="SignalP"/>
    </source>
</evidence>
<feature type="domain" description="FAS1" evidence="2">
    <location>
        <begin position="180"/>
        <end position="342"/>
    </location>
</feature>
<dbReference type="RefSeq" id="WP_379925730.1">
    <property type="nucleotide sequence ID" value="NZ_JBHTJI010000001.1"/>
</dbReference>
<feature type="chain" id="PRO_5045103828" evidence="1">
    <location>
        <begin position="20"/>
        <end position="561"/>
    </location>
</feature>
<feature type="domain" description="FAS1" evidence="2">
    <location>
        <begin position="38"/>
        <end position="176"/>
    </location>
</feature>
<evidence type="ECO:0000313" key="4">
    <source>
        <dbReference type="Proteomes" id="UP001597061"/>
    </source>
</evidence>
<organism evidence="3 4">
    <name type="scientific">Mariniflexile jejuense</name>
    <dbReference type="NCBI Taxonomy" id="1173582"/>
    <lineage>
        <taxon>Bacteria</taxon>
        <taxon>Pseudomonadati</taxon>
        <taxon>Bacteroidota</taxon>
        <taxon>Flavobacteriia</taxon>
        <taxon>Flavobacteriales</taxon>
        <taxon>Flavobacteriaceae</taxon>
        <taxon>Mariniflexile</taxon>
    </lineage>
</organism>